<organism evidence="1 2">
    <name type="scientific">Holothuria leucospilota</name>
    <name type="common">Black long sea cucumber</name>
    <name type="synonym">Mertensiothuria leucospilota</name>
    <dbReference type="NCBI Taxonomy" id="206669"/>
    <lineage>
        <taxon>Eukaryota</taxon>
        <taxon>Metazoa</taxon>
        <taxon>Echinodermata</taxon>
        <taxon>Eleutherozoa</taxon>
        <taxon>Echinozoa</taxon>
        <taxon>Holothuroidea</taxon>
        <taxon>Aspidochirotacea</taxon>
        <taxon>Aspidochirotida</taxon>
        <taxon>Holothuriidae</taxon>
        <taxon>Holothuria</taxon>
    </lineage>
</organism>
<dbReference type="AlphaFoldDB" id="A0A9Q1CM22"/>
<comment type="caution">
    <text evidence="1">The sequence shown here is derived from an EMBL/GenBank/DDBJ whole genome shotgun (WGS) entry which is preliminary data.</text>
</comment>
<keyword evidence="2" id="KW-1185">Reference proteome</keyword>
<dbReference type="EMBL" id="JAIZAY010000002">
    <property type="protein sequence ID" value="KAJ8047406.1"/>
    <property type="molecule type" value="Genomic_DNA"/>
</dbReference>
<name>A0A9Q1CM22_HOLLE</name>
<protein>
    <submittedName>
        <fullName evidence="1">Uncharacterized protein</fullName>
    </submittedName>
</protein>
<sequence>MSTYCTVKYQVKFNSVTPKTHKTTNIDGENNSDHSDRGMIWGVEVGLNVSINATQGLISQIVKVATL</sequence>
<gene>
    <name evidence="1" type="ORF">HOLleu_06394</name>
</gene>
<accession>A0A9Q1CM22</accession>
<evidence type="ECO:0000313" key="2">
    <source>
        <dbReference type="Proteomes" id="UP001152320"/>
    </source>
</evidence>
<reference evidence="1" key="1">
    <citation type="submission" date="2021-10" db="EMBL/GenBank/DDBJ databases">
        <title>Tropical sea cucumber genome reveals ecological adaptation and Cuvierian tubules defense mechanism.</title>
        <authorList>
            <person name="Chen T."/>
        </authorList>
    </citation>
    <scope>NUCLEOTIDE SEQUENCE</scope>
    <source>
        <strain evidence="1">Nanhai2018</strain>
        <tissue evidence="1">Muscle</tissue>
    </source>
</reference>
<dbReference type="Proteomes" id="UP001152320">
    <property type="component" value="Chromosome 2"/>
</dbReference>
<proteinExistence type="predicted"/>
<evidence type="ECO:0000313" key="1">
    <source>
        <dbReference type="EMBL" id="KAJ8047406.1"/>
    </source>
</evidence>